<protein>
    <submittedName>
        <fullName evidence="1">Unannotated protein</fullName>
    </submittedName>
</protein>
<reference evidence="1" key="1">
    <citation type="submission" date="2020-05" db="EMBL/GenBank/DDBJ databases">
        <authorList>
            <person name="Chiriac C."/>
            <person name="Salcher M."/>
            <person name="Ghai R."/>
            <person name="Kavagutti S V."/>
        </authorList>
    </citation>
    <scope>NUCLEOTIDE SEQUENCE</scope>
</reference>
<gene>
    <name evidence="1" type="ORF">UFOPK3197_00763</name>
</gene>
<dbReference type="AlphaFoldDB" id="A0A6J7A999"/>
<organism evidence="1">
    <name type="scientific">freshwater metagenome</name>
    <dbReference type="NCBI Taxonomy" id="449393"/>
    <lineage>
        <taxon>unclassified sequences</taxon>
        <taxon>metagenomes</taxon>
        <taxon>ecological metagenomes</taxon>
    </lineage>
</organism>
<accession>A0A6J7A999</accession>
<proteinExistence type="predicted"/>
<evidence type="ECO:0000313" key="1">
    <source>
        <dbReference type="EMBL" id="CAB4829387.1"/>
    </source>
</evidence>
<dbReference type="EMBL" id="CAFABI010000076">
    <property type="protein sequence ID" value="CAB4829387.1"/>
    <property type="molecule type" value="Genomic_DNA"/>
</dbReference>
<name>A0A6J7A999_9ZZZZ</name>
<sequence>MLASAPLIKARIEKSAAAIGAVPYAARSETWLALSSFSLGTRLGTVASFAGDQKSVKHSTAIVAP</sequence>